<feature type="region of interest" description="Disordered" evidence="1">
    <location>
        <begin position="1"/>
        <end position="58"/>
    </location>
</feature>
<sequence>MDQPTGSPLLSQSTIPTDVPNVASTNVGNMGRVHPTTSIPTSHPLSSTPSSSPPLRSVHNHTSAWEPYIFHYTAGIPTPTLFLFVVNFHEPRYAPVRFLSTQYFPLFRRHFLFDFDVVFLGPWESRGDHVLSHRLPIHGHFSYRSLAVAYQQLCVREACRYASFVLMNDDSYLDPVFLLQYPLEKSLTEPSRMLNPRGNWMWLRKRNARNQTYAQAFDDALRELIAQPRWSKCEFGKPENRRRGFADFFMIRRDNMSDFCELSAVMYRHRVFLEMAAPTINYCFTRTFVDNCNHGPMKNRRTCVHMHPVKYRQPGNEQLAINRMLRYNMDAAPPRMW</sequence>
<gene>
    <name evidence="2" type="ORF">GSBLH_T00002137001</name>
</gene>
<evidence type="ECO:0000313" key="2">
    <source>
        <dbReference type="EMBL" id="CBK22067.2"/>
    </source>
</evidence>
<dbReference type="RefSeq" id="XP_012896115.1">
    <property type="nucleotide sequence ID" value="XM_013040661.1"/>
</dbReference>
<organism evidence="2">
    <name type="scientific">Blastocystis hominis</name>
    <dbReference type="NCBI Taxonomy" id="12968"/>
    <lineage>
        <taxon>Eukaryota</taxon>
        <taxon>Sar</taxon>
        <taxon>Stramenopiles</taxon>
        <taxon>Bigyra</taxon>
        <taxon>Opalozoa</taxon>
        <taxon>Opalinata</taxon>
        <taxon>Blastocystidae</taxon>
        <taxon>Blastocystis</taxon>
    </lineage>
</organism>
<name>D8M1X8_BLAHO</name>
<feature type="compositionally biased region" description="Polar residues" evidence="1">
    <location>
        <begin position="1"/>
        <end position="28"/>
    </location>
</feature>
<protein>
    <recommendedName>
        <fullName evidence="4">Nucleotide-diphospho-sugar transferase domain-containing protein</fullName>
    </recommendedName>
</protein>
<keyword evidence="3" id="KW-1185">Reference proteome</keyword>
<dbReference type="AlphaFoldDB" id="D8M1X8"/>
<evidence type="ECO:0000313" key="3">
    <source>
        <dbReference type="Proteomes" id="UP000008312"/>
    </source>
</evidence>
<dbReference type="Proteomes" id="UP000008312">
    <property type="component" value="Unassembled WGS sequence"/>
</dbReference>
<dbReference type="OrthoDB" id="5945766at2759"/>
<accession>D8M1X8</accession>
<dbReference type="InParanoid" id="D8M1X8"/>
<feature type="compositionally biased region" description="Low complexity" evidence="1">
    <location>
        <begin position="34"/>
        <end position="55"/>
    </location>
</feature>
<reference evidence="2" key="1">
    <citation type="submission" date="2010-02" db="EMBL/GenBank/DDBJ databases">
        <title>Sequencing and annotation of the Blastocystis hominis genome.</title>
        <authorList>
            <person name="Wincker P."/>
        </authorList>
    </citation>
    <scope>NUCLEOTIDE SEQUENCE</scope>
    <source>
        <strain evidence="2">Singapore isolate B</strain>
    </source>
</reference>
<dbReference type="EMBL" id="FN668646">
    <property type="protein sequence ID" value="CBK22067.2"/>
    <property type="molecule type" value="Genomic_DNA"/>
</dbReference>
<evidence type="ECO:0008006" key="4">
    <source>
        <dbReference type="Google" id="ProtNLM"/>
    </source>
</evidence>
<proteinExistence type="predicted"/>
<evidence type="ECO:0000256" key="1">
    <source>
        <dbReference type="SAM" id="MobiDB-lite"/>
    </source>
</evidence>
<dbReference type="GeneID" id="24919343"/>